<evidence type="ECO:0000256" key="1">
    <source>
        <dbReference type="SAM" id="Phobius"/>
    </source>
</evidence>
<evidence type="ECO:0008006" key="4">
    <source>
        <dbReference type="Google" id="ProtNLM"/>
    </source>
</evidence>
<gene>
    <name evidence="2" type="ORF">ACFO5Q_02765</name>
</gene>
<reference evidence="3" key="1">
    <citation type="journal article" date="2019" name="Int. J. Syst. Evol. Microbiol.">
        <title>The Global Catalogue of Microorganisms (GCM) 10K type strain sequencing project: providing services to taxonomists for standard genome sequencing and annotation.</title>
        <authorList>
            <consortium name="The Broad Institute Genomics Platform"/>
            <consortium name="The Broad Institute Genome Sequencing Center for Infectious Disease"/>
            <person name="Wu L."/>
            <person name="Ma J."/>
        </authorList>
    </citation>
    <scope>NUCLEOTIDE SEQUENCE [LARGE SCALE GENOMIC DNA]</scope>
    <source>
        <strain evidence="3">CGMCC 1.15304</strain>
    </source>
</reference>
<dbReference type="Proteomes" id="UP001595776">
    <property type="component" value="Unassembled WGS sequence"/>
</dbReference>
<proteinExistence type="predicted"/>
<name>A0ABV8U7N3_9PROT</name>
<feature type="transmembrane region" description="Helical" evidence="1">
    <location>
        <begin position="49"/>
        <end position="75"/>
    </location>
</feature>
<keyword evidence="3" id="KW-1185">Reference proteome</keyword>
<evidence type="ECO:0000313" key="3">
    <source>
        <dbReference type="Proteomes" id="UP001595776"/>
    </source>
</evidence>
<protein>
    <recommendedName>
        <fullName evidence="4">DUF304 domain-containing protein</fullName>
    </recommendedName>
</protein>
<dbReference type="RefSeq" id="WP_068148477.1">
    <property type="nucleotide sequence ID" value="NZ_JBHSCR010000001.1"/>
</dbReference>
<dbReference type="EMBL" id="JBHSCR010000001">
    <property type="protein sequence ID" value="MFC4346766.1"/>
    <property type="molecule type" value="Genomic_DNA"/>
</dbReference>
<feature type="transmembrane region" description="Helical" evidence="1">
    <location>
        <begin position="16"/>
        <end position="37"/>
    </location>
</feature>
<organism evidence="2 3">
    <name type="scientific">Kordiimonas lipolytica</name>
    <dbReference type="NCBI Taxonomy" id="1662421"/>
    <lineage>
        <taxon>Bacteria</taxon>
        <taxon>Pseudomonadati</taxon>
        <taxon>Pseudomonadota</taxon>
        <taxon>Alphaproteobacteria</taxon>
        <taxon>Kordiimonadales</taxon>
        <taxon>Kordiimonadaceae</taxon>
        <taxon>Kordiimonas</taxon>
    </lineage>
</organism>
<accession>A0ABV8U7N3</accession>
<evidence type="ECO:0000313" key="2">
    <source>
        <dbReference type="EMBL" id="MFC4346766.1"/>
    </source>
</evidence>
<keyword evidence="1" id="KW-1133">Transmembrane helix</keyword>
<keyword evidence="1" id="KW-0812">Transmembrane</keyword>
<keyword evidence="1" id="KW-0472">Membrane</keyword>
<sequence length="175" mass="20056">MIDQVWLVTSPKKKTIFWMLVGNLALVVFFLFGFVFINSSTIHHGAPMGIGYSLFLRLMMFGLISYLLFGSWLLLRNWFQQISVCITPEAIRIKSRSGTQVFPFDQIARIHIYRVGNLFWSGAQVSDMRCFDHSGIRLTLRHMCLACGTPIDDALAASEKVKQRYPHIEVKEPLI</sequence>
<comment type="caution">
    <text evidence="2">The sequence shown here is derived from an EMBL/GenBank/DDBJ whole genome shotgun (WGS) entry which is preliminary data.</text>
</comment>